<dbReference type="FunFam" id="3.90.1150.10:FF:000038">
    <property type="entry name" value="1-aminocyclopropane-1-carboxylate synthase 2"/>
    <property type="match status" value="1"/>
</dbReference>
<comment type="cofactor">
    <cofactor evidence="1">
        <name>pyridoxal 5'-phosphate</name>
        <dbReference type="ChEBI" id="CHEBI:597326"/>
    </cofactor>
</comment>
<evidence type="ECO:0000256" key="6">
    <source>
        <dbReference type="ARBA" id="ARBA00022898"/>
    </source>
</evidence>
<evidence type="ECO:0000256" key="8">
    <source>
        <dbReference type="ARBA" id="ARBA00033478"/>
    </source>
</evidence>
<dbReference type="CDD" id="cd00609">
    <property type="entry name" value="AAT_like"/>
    <property type="match status" value="1"/>
</dbReference>
<evidence type="ECO:0000256" key="9">
    <source>
        <dbReference type="ARBA" id="ARBA00037888"/>
    </source>
</evidence>
<dbReference type="EC" id="4.4.1.14" evidence="10"/>
<evidence type="ECO:0000256" key="4">
    <source>
        <dbReference type="ARBA" id="ARBA00022666"/>
    </source>
</evidence>
<reference evidence="14" key="1">
    <citation type="journal article" date="2000" name="Planta">
        <title>Differential expression of four genes encoding 1-aminocyclopropane-1-caroboxylate synthase in Lupinus albus during germination, and in response to indole-3-acetic acid and wounding.</title>
        <authorList>
            <person name="Bekman E.P."/>
            <person name="Saibo N.J."/>
            <person name="Di Cataldo A."/>
            <person name="Regalado A.P."/>
            <person name="Ricardo C.P."/>
            <person name="Rodrigues-Pousada C."/>
        </authorList>
    </citation>
    <scope>NUCLEOTIDE SEQUENCE</scope>
</reference>
<evidence type="ECO:0000256" key="3">
    <source>
        <dbReference type="ARBA" id="ARBA00011738"/>
    </source>
</evidence>
<dbReference type="InterPro" id="IPR015422">
    <property type="entry name" value="PyrdxlP-dep_Trfase_small"/>
</dbReference>
<feature type="domain" description="Aminotransferase class I/classII large" evidence="13">
    <location>
        <begin position="41"/>
        <end position="430"/>
    </location>
</feature>
<dbReference type="SUPFAM" id="SSF53383">
    <property type="entry name" value="PLP-dependent transferases"/>
    <property type="match status" value="1"/>
</dbReference>
<evidence type="ECO:0000256" key="2">
    <source>
        <dbReference type="ARBA" id="ARBA00007441"/>
    </source>
</evidence>
<dbReference type="PANTHER" id="PTHR43795">
    <property type="entry name" value="BIFUNCTIONAL ASPARTATE AMINOTRANSFERASE AND GLUTAMATE/ASPARTATE-PREPHENATE AMINOTRANSFERASE-RELATED"/>
    <property type="match status" value="1"/>
</dbReference>
<organism evidence="14">
    <name type="scientific">Lupinus albus</name>
    <name type="common">White lupine</name>
    <name type="synonym">Lupinus termis</name>
    <dbReference type="NCBI Taxonomy" id="3870"/>
    <lineage>
        <taxon>Eukaryota</taxon>
        <taxon>Viridiplantae</taxon>
        <taxon>Streptophyta</taxon>
        <taxon>Embryophyta</taxon>
        <taxon>Tracheophyta</taxon>
        <taxon>Spermatophyta</taxon>
        <taxon>Magnoliopsida</taxon>
        <taxon>eudicotyledons</taxon>
        <taxon>Gunneridae</taxon>
        <taxon>Pentapetalae</taxon>
        <taxon>rosids</taxon>
        <taxon>fabids</taxon>
        <taxon>Fabales</taxon>
        <taxon>Fabaceae</taxon>
        <taxon>Papilionoideae</taxon>
        <taxon>50 kb inversion clade</taxon>
        <taxon>genistoids sensu lato</taxon>
        <taxon>core genistoids</taxon>
        <taxon>Genisteae</taxon>
        <taxon>Lupinus</taxon>
    </lineage>
</organism>
<dbReference type="InterPro" id="IPR050478">
    <property type="entry name" value="Ethylene_sulfur-biosynth"/>
</dbReference>
<dbReference type="GO" id="GO:0009835">
    <property type="term" value="P:fruit ripening"/>
    <property type="evidence" value="ECO:0007669"/>
    <property type="project" value="UniProtKB-KW"/>
</dbReference>
<dbReference type="GO" id="GO:0016847">
    <property type="term" value="F:1-aminocyclopropane-1-carboxylate synthase activity"/>
    <property type="evidence" value="ECO:0007669"/>
    <property type="project" value="UniProtKB-EC"/>
</dbReference>
<name>Q9SEJ7_LUPAL</name>
<evidence type="ECO:0000259" key="13">
    <source>
        <dbReference type="Pfam" id="PF00155"/>
    </source>
</evidence>
<dbReference type="GO" id="GO:0030170">
    <property type="term" value="F:pyridoxal phosphate binding"/>
    <property type="evidence" value="ECO:0007669"/>
    <property type="project" value="InterPro"/>
</dbReference>
<dbReference type="AlphaFoldDB" id="Q9SEJ7"/>
<comment type="pathway">
    <text evidence="9">Alkene biosynthesis; ethylene biosynthesis via S-adenosyl-L-methionine; ethylene from S-adenosyl-L-methionine: step 1/2.</text>
</comment>
<dbReference type="InterPro" id="IPR015421">
    <property type="entry name" value="PyrdxlP-dep_Trfase_major"/>
</dbReference>
<gene>
    <name evidence="14" type="primary">ACS3</name>
</gene>
<protein>
    <recommendedName>
        <fullName evidence="10">1-aminocyclopropane-1-carboxylate synthase</fullName>
        <ecNumber evidence="10">4.4.1.14</ecNumber>
    </recommendedName>
    <alternativeName>
        <fullName evidence="11">S-adenosyl-L-methionine methylthioadenosine-lyase</fullName>
    </alternativeName>
</protein>
<comment type="similarity">
    <text evidence="2">Belongs to the class-I pyridoxal-phosphate-dependent aminotransferase family.</text>
</comment>
<dbReference type="Gene3D" id="3.40.640.10">
    <property type="entry name" value="Type I PLP-dependent aspartate aminotransferase-like (Major domain)"/>
    <property type="match status" value="1"/>
</dbReference>
<dbReference type="EMBL" id="AF119413">
    <property type="protein sequence ID" value="AAF22111.1"/>
    <property type="molecule type" value="Genomic_DNA"/>
</dbReference>
<accession>Q9SEJ7</accession>
<evidence type="ECO:0000256" key="1">
    <source>
        <dbReference type="ARBA" id="ARBA00001933"/>
    </source>
</evidence>
<dbReference type="FunFam" id="3.40.640.10:FF:000051">
    <property type="entry name" value="1-aminocyclopropane-1-carboxylate synthase 3"/>
    <property type="match status" value="1"/>
</dbReference>
<dbReference type="PRINTS" id="PR00753">
    <property type="entry name" value="ACCSYNTHASE"/>
</dbReference>
<proteinExistence type="inferred from homology"/>
<keyword evidence="6" id="KW-0663">Pyridoxal phosphate</keyword>
<dbReference type="InterPro" id="IPR004838">
    <property type="entry name" value="NHTrfase_class1_PyrdxlP-BS"/>
</dbReference>
<keyword evidence="5" id="KW-0949">S-adenosyl-L-methionine</keyword>
<dbReference type="Gene3D" id="3.90.1150.10">
    <property type="entry name" value="Aspartate Aminotransferase, domain 1"/>
    <property type="match status" value="1"/>
</dbReference>
<evidence type="ECO:0000256" key="5">
    <source>
        <dbReference type="ARBA" id="ARBA00022691"/>
    </source>
</evidence>
<dbReference type="GO" id="GO:0009693">
    <property type="term" value="P:ethylene biosynthetic process"/>
    <property type="evidence" value="ECO:0007669"/>
    <property type="project" value="UniProtKB-KW"/>
</dbReference>
<evidence type="ECO:0000313" key="14">
    <source>
        <dbReference type="EMBL" id="AAF22111.1"/>
    </source>
</evidence>
<dbReference type="InterPro" id="IPR004839">
    <property type="entry name" value="Aminotransferase_I/II_large"/>
</dbReference>
<dbReference type="InterPro" id="IPR015424">
    <property type="entry name" value="PyrdxlP-dep_Trfase"/>
</dbReference>
<dbReference type="GO" id="GO:0008483">
    <property type="term" value="F:transaminase activity"/>
    <property type="evidence" value="ECO:0007669"/>
    <property type="project" value="TreeGrafter"/>
</dbReference>
<sequence>MRLLSSKASCNTHGQDSSYFLGWEEYEKNPYDEAMNPEGIIQMGLAENQLSFDILESWLAKNQDVAGFKRDGKSIFRELALFQDYHGIPSFKKAMVDFMAEIRGNKVTFDPNHIVLTAGSTSANETLMFCLAEQGDAFLLPTPYYPGFDRDLKWRTGVEIVPIQCTSSNNFQITESALLQAHEDAKKRNLRVKGVLVTNPSNPLGTTMSRNELNLLIDFIKVNKDMHLISDEIYSGTVFSSPGFISIMEILKERNYLKDSSDAAQVWNRVHVIYSLSKDLGLPGFRVGAIYSDNDEVVAAATKMSSFGLVSSQTQYLLSAMLGDKKFTKNYLLENQKSLKRRHRMFIYGLQKTGISCLKSNAGLFCWVDMRHLLSSNTFEAEMELWKKIVYQVKLNISPGSSCHCTEPGWFRVCFANMSEDTLNLAMKRLTTFVATITGANESKKNSGTSRTMSLPNWVSGYLLVIIGTRRTIISRDDIAWSWLVCEV</sequence>
<comment type="subunit">
    <text evidence="3">Homodimer.</text>
</comment>
<dbReference type="Pfam" id="PF00155">
    <property type="entry name" value="Aminotran_1_2"/>
    <property type="match status" value="1"/>
</dbReference>
<evidence type="ECO:0000256" key="7">
    <source>
        <dbReference type="ARBA" id="ARBA00023239"/>
    </source>
</evidence>
<keyword evidence="8" id="KW-0292">Fruit ripening</keyword>
<dbReference type="PANTHER" id="PTHR43795:SF10">
    <property type="entry name" value="1-AMINOCYCLOPROPANE-1-CARBOXYLATE SYNTHASE 9"/>
    <property type="match status" value="1"/>
</dbReference>
<evidence type="ECO:0000256" key="10">
    <source>
        <dbReference type="ARBA" id="ARBA00039053"/>
    </source>
</evidence>
<keyword evidence="7 14" id="KW-0456">Lyase</keyword>
<keyword evidence="4" id="KW-0266">Ethylene biosynthesis</keyword>
<evidence type="ECO:0000256" key="12">
    <source>
        <dbReference type="ARBA" id="ARBA00049554"/>
    </source>
</evidence>
<comment type="catalytic activity">
    <reaction evidence="12">
        <text>S-adenosyl-L-methionine = 1-aminocyclopropane-1-carboxylate + S-methyl-5'-thioadenosine + H(+)</text>
        <dbReference type="Rhea" id="RHEA:21744"/>
        <dbReference type="ChEBI" id="CHEBI:15378"/>
        <dbReference type="ChEBI" id="CHEBI:17509"/>
        <dbReference type="ChEBI" id="CHEBI:58360"/>
        <dbReference type="ChEBI" id="CHEBI:59789"/>
        <dbReference type="EC" id="4.4.1.14"/>
    </reaction>
</comment>
<evidence type="ECO:0000256" key="11">
    <source>
        <dbReference type="ARBA" id="ARBA00042673"/>
    </source>
</evidence>
<dbReference type="PROSITE" id="PS00105">
    <property type="entry name" value="AA_TRANSFER_CLASS_1"/>
    <property type="match status" value="1"/>
</dbReference>